<dbReference type="Pfam" id="PF17131">
    <property type="entry name" value="LolA_like"/>
    <property type="match status" value="1"/>
</dbReference>
<proteinExistence type="predicted"/>
<organism evidence="2">
    <name type="scientific">marine metagenome</name>
    <dbReference type="NCBI Taxonomy" id="408172"/>
    <lineage>
        <taxon>unclassified sequences</taxon>
        <taxon>metagenomes</taxon>
        <taxon>ecological metagenomes</taxon>
    </lineage>
</organism>
<dbReference type="AlphaFoldDB" id="A0A381V1Y0"/>
<dbReference type="CDD" id="cd16329">
    <property type="entry name" value="LolA_like"/>
    <property type="match status" value="1"/>
</dbReference>
<dbReference type="InterPro" id="IPR033399">
    <property type="entry name" value="TP_0789-like"/>
</dbReference>
<gene>
    <name evidence="2" type="ORF">METZ01_LOCUS87214</name>
</gene>
<dbReference type="Gene3D" id="2.50.20.10">
    <property type="entry name" value="Lipoprotein localisation LolA/LolB/LppX"/>
    <property type="match status" value="1"/>
</dbReference>
<sequence length="249" mass="28852">MNKILIILTFMSSVFSQTGFEIATMVDEKPTPMDMSNETKMILTNSKGKSRSNAMISKSMDGNKKQLIWFLEPKDDKGVAFLKIEHDDKDDEMRMWLPAFKKVRRISSKKKGDAFMGSDLSYEDLSSRNLDENDYNRLDDEIVEGKDCYVLEITPGKEANSSYSKHVSWIEKSSLMGVKEESYDKRGRLKKVKEFTFQILKDYHVIKRVFVKDVQKTHSTEVTFSDVQVDSGIDKNLFQEKNLKRLPRD</sequence>
<protein>
    <recommendedName>
        <fullName evidence="1">Uncharacterized protein TP-0789 domain-containing protein</fullName>
    </recommendedName>
</protein>
<evidence type="ECO:0000259" key="1">
    <source>
        <dbReference type="Pfam" id="PF17131"/>
    </source>
</evidence>
<accession>A0A381V1Y0</accession>
<reference evidence="2" key="1">
    <citation type="submission" date="2018-05" db="EMBL/GenBank/DDBJ databases">
        <authorList>
            <person name="Lanie J.A."/>
            <person name="Ng W.-L."/>
            <person name="Kazmierczak K.M."/>
            <person name="Andrzejewski T.M."/>
            <person name="Davidsen T.M."/>
            <person name="Wayne K.J."/>
            <person name="Tettelin H."/>
            <person name="Glass J.I."/>
            <person name="Rusch D."/>
            <person name="Podicherti R."/>
            <person name="Tsui H.-C.T."/>
            <person name="Winkler M.E."/>
        </authorList>
    </citation>
    <scope>NUCLEOTIDE SEQUENCE</scope>
</reference>
<evidence type="ECO:0000313" key="2">
    <source>
        <dbReference type="EMBL" id="SVA34360.1"/>
    </source>
</evidence>
<feature type="domain" description="Uncharacterized protein TP-0789" evidence="1">
    <location>
        <begin position="62"/>
        <end position="245"/>
    </location>
</feature>
<dbReference type="EMBL" id="UINC01007635">
    <property type="protein sequence ID" value="SVA34360.1"/>
    <property type="molecule type" value="Genomic_DNA"/>
</dbReference>
<name>A0A381V1Y0_9ZZZZ</name>